<dbReference type="Proteomes" id="UP001162164">
    <property type="component" value="Unassembled WGS sequence"/>
</dbReference>
<feature type="transmembrane region" description="Helical" evidence="8">
    <location>
        <begin position="241"/>
        <end position="258"/>
    </location>
</feature>
<feature type="transmembrane region" description="Helical" evidence="8">
    <location>
        <begin position="215"/>
        <end position="235"/>
    </location>
</feature>
<dbReference type="InterPro" id="IPR027417">
    <property type="entry name" value="P-loop_NTPase"/>
</dbReference>
<feature type="domain" description="ABC transporter" evidence="9">
    <location>
        <begin position="365"/>
        <end position="581"/>
    </location>
</feature>
<keyword evidence="7 8" id="KW-0472">Membrane</keyword>
<evidence type="ECO:0000256" key="4">
    <source>
        <dbReference type="ARBA" id="ARBA00022741"/>
    </source>
</evidence>
<keyword evidence="12" id="KW-1185">Reference proteome</keyword>
<dbReference type="Pfam" id="PF00005">
    <property type="entry name" value="ABC_tran"/>
    <property type="match status" value="1"/>
</dbReference>
<dbReference type="InterPro" id="IPR050173">
    <property type="entry name" value="ABC_transporter_C-like"/>
</dbReference>
<feature type="transmembrane region" description="Helical" evidence="8">
    <location>
        <begin position="138"/>
        <end position="161"/>
    </location>
</feature>
<dbReference type="PROSITE" id="PS50929">
    <property type="entry name" value="ABC_TM1F"/>
    <property type="match status" value="2"/>
</dbReference>
<dbReference type="PROSITE" id="PS50893">
    <property type="entry name" value="ABC_TRANSPORTER_2"/>
    <property type="match status" value="2"/>
</dbReference>
<comment type="caution">
    <text evidence="11">The sequence shown here is derived from an EMBL/GenBank/DDBJ whole genome shotgun (WGS) entry which is preliminary data.</text>
</comment>
<feature type="transmembrane region" description="Helical" evidence="8">
    <location>
        <begin position="364"/>
        <end position="385"/>
    </location>
</feature>
<dbReference type="Gene3D" id="3.40.50.300">
    <property type="entry name" value="P-loop containing nucleotide triphosphate hydrolases"/>
    <property type="match status" value="2"/>
</dbReference>
<feature type="transmembrane region" description="Helical" evidence="8">
    <location>
        <begin position="890"/>
        <end position="912"/>
    </location>
</feature>
<sequence length="1199" mass="135752">MRASDDDDDEFLPENPREKANCFSAVTFWYTLGIFYKGSRRELDESDLTKPLDEHKSQVLGDKLAKIWTKEHSSALKNDRDPSMAKVILKAFHKDILKFGVILMIVELGVRPGFPMYFNRVFYYFSAIPQSPVQKEEAYFFASGIMVCSLIVVMTVHPYMMAALHIGMKVRIACCSLIYRKALRIKLSALGGGTVGNAVNLMSNDVNRFDIAPMFVHYLWIAPVQAILCVVFLYLKVGYAAVIGIATMLVFLPIQVILGSRMSVLRRKAAVRTDERVRQMNEIVQAMQVIKMYAWENAFTQLIYQLRKKEMDILLRTSYIKGIIMSFIMFTARTCVFLTILAILMSGLDMTTENVYLAVSYYQILRETMTVYFPQGIGMVAEAFVSISRIQQFMLTEEAIVGDPTPLDPNLKFRLRILLGFEKPNQPLKSNETAIIKIVHGMAIYEDSICLEDINLEVQPGTIRQNILFGREFEIKRYREVVRVCALRARVNLARAVYKKGDIYLLDDPLSAVDINVGAQLFDNCIKEYLKDKVVILVTHQLQYLKKADQIVLLKDGLIKGKGTYNQLVKGASSFAHLLEEQQTPTEDESEDELERVIRVVSIGSAAFNSMIDIEGLKRKPDPGMYAEMRTSGTIDLKNYKEYFRAGANCCGVFVMVGFFILAQVFASLSDWFVSTWVNLEEHWKNFGTAASLGVYDKLTRKNCVTIFAIFISCTMIVAISRSLYFFTLCMRSSVRLHDRMFKSIICTSMQFFNTNTSGRILNRFSKDMGAVDELLPYAFIDTVQFMLNLLGAIILVSLLEVRLLIPTAIMLVLFYFLRLIYLKTSRNVKRLEGITRSPVFAHLNASLQGLPTIRSNGAEQTLVKEFDKLQDTHSSSWFMFLATHRAFGYWLDLICTFFIGVVTFSFILIGIDSDGSNVGLAITQCIGLSGLIQWGMRQSAELENQMTSVERVLEFARLEPETNLESVGIVGRTGAGKSSLISALFRLANFKGQILIDNLDISVIGIHDVRRKISIIPQEPVIFSGTLRYNLDPFNEHDDETIYDTLVDVEVKTALTYGRECLTHIMLEGGKNISVGERQMVCLVRAILRNNRILIMDEATANIDTVTDKFIQGIVRKKFAHCTVLTIAHRLHTIMDSDKVLVMDAGRALEFDHPHLLLQNKNSIFYDMVQHTGLGMSETLTRIAQESYAARQKSSNSL</sequence>
<accession>A0ABQ9JSN2</accession>
<keyword evidence="3 8" id="KW-0812">Transmembrane</keyword>
<comment type="subcellular location">
    <subcellularLocation>
        <location evidence="1">Membrane</location>
    </subcellularLocation>
</comment>
<name>A0ABQ9JSN2_9CUCU</name>
<feature type="transmembrane region" description="Helical" evidence="8">
    <location>
        <begin position="804"/>
        <end position="822"/>
    </location>
</feature>
<evidence type="ECO:0000256" key="5">
    <source>
        <dbReference type="ARBA" id="ARBA00022840"/>
    </source>
</evidence>
<dbReference type="PROSITE" id="PS00211">
    <property type="entry name" value="ABC_TRANSPORTER_1"/>
    <property type="match status" value="1"/>
</dbReference>
<keyword evidence="2" id="KW-0813">Transport</keyword>
<dbReference type="CDD" id="cd03244">
    <property type="entry name" value="ABCC_MRP_domain2"/>
    <property type="match status" value="1"/>
</dbReference>
<dbReference type="PANTHER" id="PTHR24223:SF448">
    <property type="entry name" value="FI20146P1-RELATED"/>
    <property type="match status" value="1"/>
</dbReference>
<dbReference type="PANTHER" id="PTHR24223">
    <property type="entry name" value="ATP-BINDING CASSETTE SUB-FAMILY C"/>
    <property type="match status" value="1"/>
</dbReference>
<feature type="domain" description="ABC transmembrane type-1" evidence="10">
    <location>
        <begin position="99"/>
        <end position="370"/>
    </location>
</feature>
<feature type="transmembrane region" description="Helical" evidence="8">
    <location>
        <begin position="319"/>
        <end position="344"/>
    </location>
</feature>
<dbReference type="SUPFAM" id="SSF52540">
    <property type="entry name" value="P-loop containing nucleoside triphosphate hydrolases"/>
    <property type="match status" value="2"/>
</dbReference>
<dbReference type="Gene3D" id="1.20.1560.10">
    <property type="entry name" value="ABC transporter type 1, transmembrane domain"/>
    <property type="match status" value="2"/>
</dbReference>
<reference evidence="11" key="1">
    <citation type="journal article" date="2023" name="Insect Mol. Biol.">
        <title>Genome sequencing provides insights into the evolution of gene families encoding plant cell wall-degrading enzymes in longhorned beetles.</title>
        <authorList>
            <person name="Shin N.R."/>
            <person name="Okamura Y."/>
            <person name="Kirsch R."/>
            <person name="Pauchet Y."/>
        </authorList>
    </citation>
    <scope>NUCLEOTIDE SEQUENCE</scope>
    <source>
        <strain evidence="11">MMC_N1</strain>
    </source>
</reference>
<evidence type="ECO:0000259" key="9">
    <source>
        <dbReference type="PROSITE" id="PS50893"/>
    </source>
</evidence>
<keyword evidence="4" id="KW-0547">Nucleotide-binding</keyword>
<feature type="transmembrane region" description="Helical" evidence="8">
    <location>
        <begin position="646"/>
        <end position="667"/>
    </location>
</feature>
<dbReference type="SUPFAM" id="SSF90123">
    <property type="entry name" value="ABC transporter transmembrane region"/>
    <property type="match status" value="2"/>
</dbReference>
<dbReference type="InterPro" id="IPR003593">
    <property type="entry name" value="AAA+_ATPase"/>
</dbReference>
<evidence type="ECO:0000256" key="3">
    <source>
        <dbReference type="ARBA" id="ARBA00022692"/>
    </source>
</evidence>
<evidence type="ECO:0000256" key="8">
    <source>
        <dbReference type="SAM" id="Phobius"/>
    </source>
</evidence>
<dbReference type="InterPro" id="IPR003439">
    <property type="entry name" value="ABC_transporter-like_ATP-bd"/>
</dbReference>
<evidence type="ECO:0000259" key="10">
    <source>
        <dbReference type="PROSITE" id="PS50929"/>
    </source>
</evidence>
<dbReference type="InterPro" id="IPR036640">
    <property type="entry name" value="ABC1_TM_sf"/>
</dbReference>
<dbReference type="EMBL" id="JAPWTJ010000268">
    <property type="protein sequence ID" value="KAJ8980285.1"/>
    <property type="molecule type" value="Genomic_DNA"/>
</dbReference>
<evidence type="ECO:0008006" key="13">
    <source>
        <dbReference type="Google" id="ProtNLM"/>
    </source>
</evidence>
<dbReference type="SMART" id="SM00382">
    <property type="entry name" value="AAA"/>
    <property type="match status" value="1"/>
</dbReference>
<protein>
    <recommendedName>
        <fullName evidence="13">Multidrug resistance-associated protein lethal(2)03659</fullName>
    </recommendedName>
</protein>
<evidence type="ECO:0000313" key="11">
    <source>
        <dbReference type="EMBL" id="KAJ8980285.1"/>
    </source>
</evidence>
<dbReference type="InterPro" id="IPR017871">
    <property type="entry name" value="ABC_transporter-like_CS"/>
</dbReference>
<keyword evidence="6 8" id="KW-1133">Transmembrane helix</keyword>
<dbReference type="InterPro" id="IPR011527">
    <property type="entry name" value="ABC1_TM_dom"/>
</dbReference>
<feature type="transmembrane region" description="Helical" evidence="8">
    <location>
        <begin position="707"/>
        <end position="731"/>
    </location>
</feature>
<organism evidence="11 12">
    <name type="scientific">Molorchus minor</name>
    <dbReference type="NCBI Taxonomy" id="1323400"/>
    <lineage>
        <taxon>Eukaryota</taxon>
        <taxon>Metazoa</taxon>
        <taxon>Ecdysozoa</taxon>
        <taxon>Arthropoda</taxon>
        <taxon>Hexapoda</taxon>
        <taxon>Insecta</taxon>
        <taxon>Pterygota</taxon>
        <taxon>Neoptera</taxon>
        <taxon>Endopterygota</taxon>
        <taxon>Coleoptera</taxon>
        <taxon>Polyphaga</taxon>
        <taxon>Cucujiformia</taxon>
        <taxon>Chrysomeloidea</taxon>
        <taxon>Cerambycidae</taxon>
        <taxon>Lamiinae</taxon>
        <taxon>Monochamini</taxon>
        <taxon>Molorchus</taxon>
    </lineage>
</organism>
<gene>
    <name evidence="11" type="ORF">NQ317_005204</name>
</gene>
<feature type="domain" description="ABC transporter" evidence="9">
    <location>
        <begin position="941"/>
        <end position="1171"/>
    </location>
</feature>
<feature type="domain" description="ABC transmembrane type-1" evidence="10">
    <location>
        <begin position="654"/>
        <end position="945"/>
    </location>
</feature>
<evidence type="ECO:0000256" key="6">
    <source>
        <dbReference type="ARBA" id="ARBA00022989"/>
    </source>
</evidence>
<evidence type="ECO:0000256" key="2">
    <source>
        <dbReference type="ARBA" id="ARBA00022448"/>
    </source>
</evidence>
<feature type="transmembrane region" description="Helical" evidence="8">
    <location>
        <begin position="96"/>
        <end position="118"/>
    </location>
</feature>
<evidence type="ECO:0000313" key="12">
    <source>
        <dbReference type="Proteomes" id="UP001162164"/>
    </source>
</evidence>
<proteinExistence type="predicted"/>
<evidence type="ECO:0000256" key="1">
    <source>
        <dbReference type="ARBA" id="ARBA00004370"/>
    </source>
</evidence>
<feature type="transmembrane region" description="Helical" evidence="8">
    <location>
        <begin position="775"/>
        <end position="798"/>
    </location>
</feature>
<dbReference type="Pfam" id="PF00664">
    <property type="entry name" value="ABC_membrane"/>
    <property type="match status" value="2"/>
</dbReference>
<keyword evidence="5" id="KW-0067">ATP-binding</keyword>
<evidence type="ECO:0000256" key="7">
    <source>
        <dbReference type="ARBA" id="ARBA00023136"/>
    </source>
</evidence>